<gene>
    <name evidence="2" type="ORF">WJX84_011764</name>
</gene>
<protein>
    <recommendedName>
        <fullName evidence="4">SAP domain-containing protein</fullName>
    </recommendedName>
</protein>
<evidence type="ECO:0000256" key="1">
    <source>
        <dbReference type="SAM" id="MobiDB-lite"/>
    </source>
</evidence>
<dbReference type="Proteomes" id="UP001485043">
    <property type="component" value="Unassembled WGS sequence"/>
</dbReference>
<evidence type="ECO:0000313" key="2">
    <source>
        <dbReference type="EMBL" id="KAK9834246.1"/>
    </source>
</evidence>
<feature type="compositionally biased region" description="Basic and acidic residues" evidence="1">
    <location>
        <begin position="243"/>
        <end position="255"/>
    </location>
</feature>
<evidence type="ECO:0000313" key="3">
    <source>
        <dbReference type="Proteomes" id="UP001485043"/>
    </source>
</evidence>
<reference evidence="2 3" key="1">
    <citation type="journal article" date="2024" name="Nat. Commun.">
        <title>Phylogenomics reveals the evolutionary origins of lichenization in chlorophyte algae.</title>
        <authorList>
            <person name="Puginier C."/>
            <person name="Libourel C."/>
            <person name="Otte J."/>
            <person name="Skaloud P."/>
            <person name="Haon M."/>
            <person name="Grisel S."/>
            <person name="Petersen M."/>
            <person name="Berrin J.G."/>
            <person name="Delaux P.M."/>
            <person name="Dal Grande F."/>
            <person name="Keller J."/>
        </authorList>
    </citation>
    <scope>NUCLEOTIDE SEQUENCE [LARGE SCALE GENOMIC DNA]</scope>
    <source>
        <strain evidence="2 3">SAG 2523</strain>
    </source>
</reference>
<keyword evidence="3" id="KW-1185">Reference proteome</keyword>
<proteinExistence type="predicted"/>
<accession>A0AAW1RLK6</accession>
<comment type="caution">
    <text evidence="2">The sequence shown here is derived from an EMBL/GenBank/DDBJ whole genome shotgun (WGS) entry which is preliminary data.</text>
</comment>
<feature type="compositionally biased region" description="Polar residues" evidence="1">
    <location>
        <begin position="55"/>
        <end position="67"/>
    </location>
</feature>
<sequence>MPSVLPEAETERVRSLARKELQALAKELGVKANGKTVTIIDDVLAAMECAAGNTAAPSHQSSGQNSAVVPDERQPSAQKAFVKGRESGIWQGANQMQLQDLESQWNTYKAGTLRGLELPNLADVQQRSAALAESGFTTADSPNIRESTRTAMHLQPAAGVKRKAGEVDVGIEDKGAEVGQQPPAKRQTPAKRAAWNSPYRPTRLGIPRAPSGSALQPRENVDASLTPSGRRILHAKRTLSLKDNVDQDKAADIPMRDGQQAPPRKAAPPKAPSHVDRAKKAAEAFTARRAAALAKSRD</sequence>
<organism evidence="2 3">
    <name type="scientific">Apatococcus fuscideae</name>
    <dbReference type="NCBI Taxonomy" id="2026836"/>
    <lineage>
        <taxon>Eukaryota</taxon>
        <taxon>Viridiplantae</taxon>
        <taxon>Chlorophyta</taxon>
        <taxon>core chlorophytes</taxon>
        <taxon>Trebouxiophyceae</taxon>
        <taxon>Chlorellales</taxon>
        <taxon>Chlorellaceae</taxon>
        <taxon>Apatococcus</taxon>
    </lineage>
</organism>
<evidence type="ECO:0008006" key="4">
    <source>
        <dbReference type="Google" id="ProtNLM"/>
    </source>
</evidence>
<feature type="region of interest" description="Disordered" evidence="1">
    <location>
        <begin position="172"/>
        <end position="282"/>
    </location>
</feature>
<dbReference type="EMBL" id="JALJOV010002115">
    <property type="protein sequence ID" value="KAK9834246.1"/>
    <property type="molecule type" value="Genomic_DNA"/>
</dbReference>
<dbReference type="AlphaFoldDB" id="A0AAW1RLK6"/>
<name>A0AAW1RLK6_9CHLO</name>
<feature type="region of interest" description="Disordered" evidence="1">
    <location>
        <begin position="53"/>
        <end position="76"/>
    </location>
</feature>
<feature type="compositionally biased region" description="Basic and acidic residues" evidence="1">
    <location>
        <begin position="273"/>
        <end position="282"/>
    </location>
</feature>